<dbReference type="Gramene" id="arahy.Tifrunner.gnm2.ann2.Ah04g438500.1">
    <property type="protein sequence ID" value="arahy.Tifrunner.gnm2.ann2.Ah04g438500.1-CDS"/>
    <property type="gene ID" value="arahy.Tifrunner.gnm2.ann2.Ah04g438500"/>
</dbReference>
<evidence type="ECO:0000313" key="2">
    <source>
        <dbReference type="EMBL" id="RYQ79059.1"/>
    </source>
</evidence>
<dbReference type="Gramene" id="arahy.Tifrunner.gnm2.ann2.Ah14g509700.1">
    <property type="protein sequence ID" value="arahy.Tifrunner.gnm2.ann2.Ah14g509700.1-CDS"/>
    <property type="gene ID" value="arahy.Tifrunner.gnm2.ann2.Ah14g509700"/>
</dbReference>
<protein>
    <recommendedName>
        <fullName evidence="1">CRIB domain-containing protein</fullName>
    </recommendedName>
</protein>
<evidence type="ECO:0000259" key="1">
    <source>
        <dbReference type="PROSITE" id="PS50108"/>
    </source>
</evidence>
<dbReference type="Pfam" id="PF00786">
    <property type="entry name" value="PBD"/>
    <property type="match status" value="1"/>
</dbReference>
<sequence length="197" mass="22056">MRKKNMERLVVLPFSFGCASHSSVQLGAPKRPKADDSSKATIIVPRRKEGEDHCQRSSKIKGKMMMKRLKPSSGFLVLPKPNVAAGIQRLIRGIKSLSQLFFYKEDVIEEEEPEMEIGYPTDVKHVTHIGLDGSTTTINNNNNNNNNIVKSWDNNNPPNAPEFLCLSPISVKQFELAMNAQAHQQSLVNHPFSNNCD</sequence>
<dbReference type="InterPro" id="IPR044509">
    <property type="entry name" value="RIC2/4"/>
</dbReference>
<comment type="caution">
    <text evidence="2">The sequence shown here is derived from an EMBL/GenBank/DDBJ whole genome shotgun (WGS) entry which is preliminary data.</text>
</comment>
<dbReference type="PROSITE" id="PS50108">
    <property type="entry name" value="CRIB"/>
    <property type="match status" value="1"/>
</dbReference>
<evidence type="ECO:0000313" key="3">
    <source>
        <dbReference type="Proteomes" id="UP000289738"/>
    </source>
</evidence>
<organism evidence="2 3">
    <name type="scientific">Arachis hypogaea</name>
    <name type="common">Peanut</name>
    <dbReference type="NCBI Taxonomy" id="3818"/>
    <lineage>
        <taxon>Eukaryota</taxon>
        <taxon>Viridiplantae</taxon>
        <taxon>Streptophyta</taxon>
        <taxon>Embryophyta</taxon>
        <taxon>Tracheophyta</taxon>
        <taxon>Spermatophyta</taxon>
        <taxon>Magnoliopsida</taxon>
        <taxon>eudicotyledons</taxon>
        <taxon>Gunneridae</taxon>
        <taxon>Pentapetalae</taxon>
        <taxon>rosids</taxon>
        <taxon>fabids</taxon>
        <taxon>Fabales</taxon>
        <taxon>Fabaceae</taxon>
        <taxon>Papilionoideae</taxon>
        <taxon>50 kb inversion clade</taxon>
        <taxon>dalbergioids sensu lato</taxon>
        <taxon>Dalbergieae</taxon>
        <taxon>Pterocarpus clade</taxon>
        <taxon>Arachis</taxon>
    </lineage>
</organism>
<dbReference type="InterPro" id="IPR000095">
    <property type="entry name" value="CRIB_dom"/>
</dbReference>
<dbReference type="Proteomes" id="UP000289738">
    <property type="component" value="Unassembled WGS sequence"/>
</dbReference>
<dbReference type="STRING" id="3818.A0A444WNG5"/>
<dbReference type="EMBL" id="SDMP01000028">
    <property type="protein sequence ID" value="RYQ79059.1"/>
    <property type="molecule type" value="Genomic_DNA"/>
</dbReference>
<gene>
    <name evidence="2" type="ORF">Ahy_Scaffold8g108547</name>
</gene>
<dbReference type="AlphaFoldDB" id="A0A444WNG5"/>
<dbReference type="PANTHER" id="PTHR46931:SF14">
    <property type="entry name" value="CRIB DOMAIN-CONTAINING PROTEIN RIC2"/>
    <property type="match status" value="1"/>
</dbReference>
<reference evidence="2 3" key="1">
    <citation type="submission" date="2019-01" db="EMBL/GenBank/DDBJ databases">
        <title>Sequencing of cultivated peanut Arachis hypogaea provides insights into genome evolution and oil improvement.</title>
        <authorList>
            <person name="Chen X."/>
        </authorList>
    </citation>
    <scope>NUCLEOTIDE SEQUENCE [LARGE SCALE GENOMIC DNA]</scope>
    <source>
        <strain evidence="3">cv. Fuhuasheng</strain>
        <tissue evidence="2">Leaves</tissue>
    </source>
</reference>
<dbReference type="PANTHER" id="PTHR46931">
    <property type="entry name" value="CRIB DOMAIN-CONTAINING PROTEIN RIC2"/>
    <property type="match status" value="1"/>
</dbReference>
<proteinExistence type="predicted"/>
<name>A0A444WNG5_ARAHY</name>
<dbReference type="SMART" id="SM00285">
    <property type="entry name" value="PBD"/>
    <property type="match status" value="1"/>
</dbReference>
<dbReference type="OrthoDB" id="678664at2759"/>
<accession>A0A444WNG5</accession>
<keyword evidence="3" id="KW-1185">Reference proteome</keyword>
<feature type="domain" description="CRIB" evidence="1">
    <location>
        <begin position="117"/>
        <end position="130"/>
    </location>
</feature>